<accession>A0A7R9V972</accession>
<feature type="binding site" evidence="9">
    <location>
        <begin position="298"/>
        <end position="300"/>
    </location>
    <ligand>
        <name>beta-nicotinamide D-ribonucleotide</name>
        <dbReference type="ChEBI" id="CHEBI:14649"/>
    </ligand>
</feature>
<feature type="binding site" evidence="9">
    <location>
        <position position="212"/>
    </location>
    <ligand>
        <name>beta-nicotinamide D-ribonucleotide</name>
        <dbReference type="ChEBI" id="CHEBI:14649"/>
    </ligand>
</feature>
<reference evidence="12" key="1">
    <citation type="submission" date="2021-01" db="EMBL/GenBank/DDBJ databases">
        <authorList>
            <person name="Corre E."/>
            <person name="Pelletier E."/>
            <person name="Niang G."/>
            <person name="Scheremetjew M."/>
            <person name="Finn R."/>
            <person name="Kale V."/>
            <person name="Holt S."/>
            <person name="Cochrane G."/>
            <person name="Meng A."/>
            <person name="Brown T."/>
            <person name="Cohen L."/>
        </authorList>
    </citation>
    <scope>NUCLEOTIDE SEQUENCE</scope>
    <source>
        <strain evidence="12">CCMP219</strain>
    </source>
</reference>
<evidence type="ECO:0000256" key="9">
    <source>
        <dbReference type="PIRSR" id="PIRSR005943-1"/>
    </source>
</evidence>
<dbReference type="SUPFAM" id="SSF51690">
    <property type="entry name" value="Nicotinate/Quinolinate PRTase C-terminal domain-like"/>
    <property type="match status" value="1"/>
</dbReference>
<dbReference type="EMBL" id="HBEC01017579">
    <property type="protein sequence ID" value="CAD8288204.1"/>
    <property type="molecule type" value="Transcribed_RNA"/>
</dbReference>
<evidence type="ECO:0000256" key="8">
    <source>
        <dbReference type="ARBA" id="ARBA00047835"/>
    </source>
</evidence>
<feature type="domain" description="Nicotinate/nicotinamide phosphoribosyltransferase" evidence="10">
    <location>
        <begin position="182"/>
        <end position="416"/>
    </location>
</feature>
<feature type="binding site" evidence="9">
    <location>
        <position position="239"/>
    </location>
    <ligand>
        <name>diphosphate</name>
        <dbReference type="ChEBI" id="CHEBI:33019"/>
    </ligand>
</feature>
<evidence type="ECO:0000256" key="6">
    <source>
        <dbReference type="ARBA" id="ARBA00035024"/>
    </source>
</evidence>
<dbReference type="InterPro" id="IPR041529">
    <property type="entry name" value="DUF5598"/>
</dbReference>
<dbReference type="InterPro" id="IPR013785">
    <property type="entry name" value="Aldolase_TIM"/>
</dbReference>
<proteinExistence type="inferred from homology"/>
<comment type="pathway">
    <text evidence="5">Cofactor biosynthesis; NAD(+) biosynthesis; nicotinamide D-ribonucleotide from 5-phospho-alpha-D-ribose 1-diphosphate and nicotinamide: step 1/1.</text>
</comment>
<sequence length="508" mass="55852">MKVPVSVLTDSYKASHHLQYPGAKKMVAYGEFRSGFQKDKEDTRILFYGIRYIVEEYISKQWTMQDVDQVDQFCKSHMAPGFREFPFPRELFEKFIKENKGYFPVTIEALPEGTAIHPRVPVYQITTSGVYAPLCTFLETLLTMVWYPTTVATLSRRARDVVEATFEKTVVKGKDHPAVESRLHDFGFRGCTSVEQSVIGGCAHLLNFRGTDTMSAAYYAQFQLNGGRPVGMSVPATEHSVMTAWDTEKQAIENMIEKFGAGMFSVVMDSYDYAKALASVLPSVASKQVGKGGYMVLRPDSGDPVEAVLMALVAADRVFGSSTNKCGYKVIKGCGVLQGDGISIDVMATISAAVEAAGYSAENVVYGMGGGLLQKVNRDTMSFATKLCHLVTTNGKAVDVMKQPATDAGKFSLPGVMAIKRVNGVPTVYPKETGEVADEENLLKVVYDRGPVPGFKWDDFDTVRARAAAEWDALPPTGNMLSYSLKDKINQQMKDRGKNNIFRTNGLT</sequence>
<dbReference type="AlphaFoldDB" id="A0A7R9V972"/>
<feature type="binding site" evidence="9">
    <location>
        <position position="189"/>
    </location>
    <ligand>
        <name>diphosphate</name>
        <dbReference type="ChEBI" id="CHEBI:33019"/>
    </ligand>
</feature>
<feature type="binding site" evidence="9">
    <location>
        <position position="298"/>
    </location>
    <ligand>
        <name>diphosphate</name>
        <dbReference type="ChEBI" id="CHEBI:33019"/>
    </ligand>
</feature>
<dbReference type="GO" id="GO:0047280">
    <property type="term" value="F:nicotinamide phosphoribosyltransferase activity"/>
    <property type="evidence" value="ECO:0007669"/>
    <property type="project" value="UniProtKB-EC"/>
</dbReference>
<evidence type="ECO:0000256" key="4">
    <source>
        <dbReference type="ARBA" id="ARBA00022679"/>
    </source>
</evidence>
<comment type="catalytic activity">
    <reaction evidence="8">
        <text>beta-nicotinamide D-ribonucleotide + diphosphate = 5-phospho-alpha-D-ribose 1-diphosphate + nicotinamide + H(+)</text>
        <dbReference type="Rhea" id="RHEA:16149"/>
        <dbReference type="ChEBI" id="CHEBI:14649"/>
        <dbReference type="ChEBI" id="CHEBI:15378"/>
        <dbReference type="ChEBI" id="CHEBI:17154"/>
        <dbReference type="ChEBI" id="CHEBI:33019"/>
        <dbReference type="ChEBI" id="CHEBI:58017"/>
        <dbReference type="EC" id="2.4.2.12"/>
    </reaction>
    <physiologicalReaction direction="right-to-left" evidence="8">
        <dbReference type="Rhea" id="RHEA:16151"/>
    </physiologicalReaction>
</comment>
<dbReference type="Pfam" id="PF18127">
    <property type="entry name" value="NAMPT_N"/>
    <property type="match status" value="1"/>
</dbReference>
<evidence type="ECO:0000259" key="10">
    <source>
        <dbReference type="Pfam" id="PF04095"/>
    </source>
</evidence>
<dbReference type="PIRSF" id="PIRSF005943">
    <property type="entry name" value="NMPRT"/>
    <property type="match status" value="1"/>
</dbReference>
<dbReference type="PANTHER" id="PTHR43816:SF1">
    <property type="entry name" value="NICOTINAMIDE PHOSPHORIBOSYLTRANSFERASE"/>
    <property type="match status" value="1"/>
</dbReference>
<dbReference type="Gene3D" id="3.20.20.70">
    <property type="entry name" value="Aldolase class I"/>
    <property type="match status" value="1"/>
</dbReference>
<dbReference type="InterPro" id="IPR036068">
    <property type="entry name" value="Nicotinate_pribotase-like_C"/>
</dbReference>
<comment type="similarity">
    <text evidence="1">Belongs to the NAPRTase family.</text>
</comment>
<evidence type="ECO:0000256" key="5">
    <source>
        <dbReference type="ARBA" id="ARBA00035007"/>
    </source>
</evidence>
<dbReference type="PANTHER" id="PTHR43816">
    <property type="entry name" value="NICOTINAMIDE PHOSPHORIBOSYLTRANSFERASE"/>
    <property type="match status" value="1"/>
</dbReference>
<dbReference type="Pfam" id="PF04095">
    <property type="entry name" value="NAPRTase"/>
    <property type="match status" value="1"/>
</dbReference>
<dbReference type="UniPathway" id="UPA00253"/>
<feature type="binding site" evidence="9">
    <location>
        <position position="378"/>
    </location>
    <ligand>
        <name>beta-nicotinamide D-ribonucleotide</name>
        <dbReference type="ChEBI" id="CHEBI:14649"/>
    </ligand>
</feature>
<evidence type="ECO:0000256" key="3">
    <source>
        <dbReference type="ARBA" id="ARBA00022676"/>
    </source>
</evidence>
<dbReference type="InterPro" id="IPR016471">
    <property type="entry name" value="Nicotinamide_PRibTrfase"/>
</dbReference>
<protein>
    <recommendedName>
        <fullName evidence="7">Nicotinamide phosphoribosyltransferase</fullName>
        <ecNumber evidence="6">2.4.2.12</ecNumber>
    </recommendedName>
</protein>
<dbReference type="EC" id="2.4.2.12" evidence="6"/>
<feature type="domain" description="Nicotinamide phosphoribosyltransferase N-terminal" evidence="11">
    <location>
        <begin position="6"/>
        <end position="107"/>
    </location>
</feature>
<dbReference type="InterPro" id="IPR041525">
    <property type="entry name" value="N/Namide_PRibTrfase"/>
</dbReference>
<keyword evidence="2" id="KW-0662">Pyridine nucleotide biosynthesis</keyword>
<name>A0A7R9V972_9CHLO</name>
<evidence type="ECO:0000313" key="12">
    <source>
        <dbReference type="EMBL" id="CAD8288204.1"/>
    </source>
</evidence>
<dbReference type="GO" id="GO:0009435">
    <property type="term" value="P:NAD+ biosynthetic process"/>
    <property type="evidence" value="ECO:0007669"/>
    <property type="project" value="UniProtKB-UniPathway"/>
</dbReference>
<feature type="binding site" evidence="9">
    <location>
        <begin position="339"/>
        <end position="340"/>
    </location>
    <ligand>
        <name>beta-nicotinamide D-ribonucleotide</name>
        <dbReference type="ChEBI" id="CHEBI:14649"/>
    </ligand>
</feature>
<keyword evidence="4" id="KW-0808">Transferase</keyword>
<evidence type="ECO:0000256" key="2">
    <source>
        <dbReference type="ARBA" id="ARBA00022642"/>
    </source>
</evidence>
<evidence type="ECO:0000256" key="1">
    <source>
        <dbReference type="ARBA" id="ARBA00010897"/>
    </source>
</evidence>
<organism evidence="12">
    <name type="scientific">Chlamydomonas euryale</name>
    <dbReference type="NCBI Taxonomy" id="1486919"/>
    <lineage>
        <taxon>Eukaryota</taxon>
        <taxon>Viridiplantae</taxon>
        <taxon>Chlorophyta</taxon>
        <taxon>core chlorophytes</taxon>
        <taxon>Chlorophyceae</taxon>
        <taxon>CS clade</taxon>
        <taxon>Chlamydomonadales</taxon>
        <taxon>Chlamydomonadaceae</taxon>
        <taxon>Chlamydomonas</taxon>
    </lineage>
</organism>
<evidence type="ECO:0000259" key="11">
    <source>
        <dbReference type="Pfam" id="PF18127"/>
    </source>
</evidence>
<feature type="binding site" evidence="9">
    <location>
        <position position="370"/>
    </location>
    <ligand>
        <name>beta-nicotinamide D-ribonucleotide</name>
        <dbReference type="ChEBI" id="CHEBI:14649"/>
    </ligand>
</feature>
<gene>
    <name evidence="12" type="ORF">CEUR00632_LOCUS8243</name>
</gene>
<dbReference type="NCBIfam" id="NF006629">
    <property type="entry name" value="PRK09198.1"/>
    <property type="match status" value="1"/>
</dbReference>
<keyword evidence="3" id="KW-0328">Glycosyltransferase</keyword>
<evidence type="ECO:0000256" key="7">
    <source>
        <dbReference type="ARBA" id="ARBA00035036"/>
    </source>
</evidence>